<dbReference type="Proteomes" id="UP000324222">
    <property type="component" value="Unassembled WGS sequence"/>
</dbReference>
<evidence type="ECO:0000313" key="2">
    <source>
        <dbReference type="Proteomes" id="UP000324222"/>
    </source>
</evidence>
<comment type="caution">
    <text evidence="1">The sequence shown here is derived from an EMBL/GenBank/DDBJ whole genome shotgun (WGS) entry which is preliminary data.</text>
</comment>
<gene>
    <name evidence="1" type="ORF">E2C01_015641</name>
</gene>
<keyword evidence="2" id="KW-1185">Reference proteome</keyword>
<proteinExistence type="predicted"/>
<accession>A0A5B7DNN1</accession>
<dbReference type="AlphaFoldDB" id="A0A5B7DNN1"/>
<reference evidence="1 2" key="1">
    <citation type="submission" date="2019-05" db="EMBL/GenBank/DDBJ databases">
        <title>Another draft genome of Portunus trituberculatus and its Hox gene families provides insights of decapod evolution.</title>
        <authorList>
            <person name="Jeong J.-H."/>
            <person name="Song I."/>
            <person name="Kim S."/>
            <person name="Choi T."/>
            <person name="Kim D."/>
            <person name="Ryu S."/>
            <person name="Kim W."/>
        </authorList>
    </citation>
    <scope>NUCLEOTIDE SEQUENCE [LARGE SCALE GENOMIC DNA]</scope>
    <source>
        <tissue evidence="1">Muscle</tissue>
    </source>
</reference>
<protein>
    <submittedName>
        <fullName evidence="1">Uncharacterized protein</fullName>
    </submittedName>
</protein>
<dbReference type="EMBL" id="VSRR010001107">
    <property type="protein sequence ID" value="MPC22624.1"/>
    <property type="molecule type" value="Genomic_DNA"/>
</dbReference>
<name>A0A5B7DNN1_PORTR</name>
<sequence>MKGTERRYLDSSLIKRLWGTRVRRLATRQARAPNPGAEQTMRKDITQCVGASLNCITFIDSPLHGLYEYVWFDYLIVNFSSSPSAVLIRFSGAKSATCRSSYLSNCLYPYVSVRLLACLSAHYHCQFVSVFVPVRVVRRGDKRELFCGGNEQ</sequence>
<evidence type="ECO:0000313" key="1">
    <source>
        <dbReference type="EMBL" id="MPC22624.1"/>
    </source>
</evidence>
<organism evidence="1 2">
    <name type="scientific">Portunus trituberculatus</name>
    <name type="common">Swimming crab</name>
    <name type="synonym">Neptunus trituberculatus</name>
    <dbReference type="NCBI Taxonomy" id="210409"/>
    <lineage>
        <taxon>Eukaryota</taxon>
        <taxon>Metazoa</taxon>
        <taxon>Ecdysozoa</taxon>
        <taxon>Arthropoda</taxon>
        <taxon>Crustacea</taxon>
        <taxon>Multicrustacea</taxon>
        <taxon>Malacostraca</taxon>
        <taxon>Eumalacostraca</taxon>
        <taxon>Eucarida</taxon>
        <taxon>Decapoda</taxon>
        <taxon>Pleocyemata</taxon>
        <taxon>Brachyura</taxon>
        <taxon>Eubrachyura</taxon>
        <taxon>Portunoidea</taxon>
        <taxon>Portunidae</taxon>
        <taxon>Portuninae</taxon>
        <taxon>Portunus</taxon>
    </lineage>
</organism>